<comment type="caution">
    <text evidence="1">The sequence shown here is derived from an EMBL/GenBank/DDBJ whole genome shotgun (WGS) entry which is preliminary data.</text>
</comment>
<dbReference type="PANTHER" id="PTHR35792">
    <property type="entry name" value="GENERAL STRESS PROTEIN"/>
    <property type="match status" value="1"/>
</dbReference>
<dbReference type="EMBL" id="MFZI01000022">
    <property type="protein sequence ID" value="OGK21068.1"/>
    <property type="molecule type" value="Genomic_DNA"/>
</dbReference>
<evidence type="ECO:0000313" key="1">
    <source>
        <dbReference type="EMBL" id="OGK21068.1"/>
    </source>
</evidence>
<evidence type="ECO:0008006" key="3">
    <source>
        <dbReference type="Google" id="ProtNLM"/>
    </source>
</evidence>
<accession>A0A1F7GQ35</accession>
<dbReference type="InterPro" id="IPR052928">
    <property type="entry name" value="Desiccation-related_membrane"/>
</dbReference>
<dbReference type="PANTHER" id="PTHR35792:SF1">
    <property type="entry name" value="SLL0268 PROTEIN"/>
    <property type="match status" value="1"/>
</dbReference>
<dbReference type="Pfam" id="PF12732">
    <property type="entry name" value="YtxH"/>
    <property type="match status" value="1"/>
</dbReference>
<organism evidence="1 2">
    <name type="scientific">Candidatus Roizmanbacteria bacterium RIFCSPHIGHO2_01_FULL_39_8</name>
    <dbReference type="NCBI Taxonomy" id="1802033"/>
    <lineage>
        <taxon>Bacteria</taxon>
        <taxon>Candidatus Roizmaniibacteriota</taxon>
    </lineage>
</organism>
<proteinExistence type="predicted"/>
<protein>
    <recommendedName>
        <fullName evidence="3">Gas vesicle protein</fullName>
    </recommendedName>
</protein>
<gene>
    <name evidence="1" type="ORF">A2866_01930</name>
</gene>
<dbReference type="InterPro" id="IPR024623">
    <property type="entry name" value="YtxH"/>
</dbReference>
<sequence>MDNKKSRFGIGLVVGTVLGALAGLFLAPQSGKETREAVLKKVEELKKELEKMEIDKKVKEIWGEVNEEGRKMYKKASKDLSKKLELVQDKWDQLDKEKYIKMVEDVIESVRKDTSTTPAKLEKLKKAFLRDWEKIMEVKSVKK</sequence>
<evidence type="ECO:0000313" key="2">
    <source>
        <dbReference type="Proteomes" id="UP000177026"/>
    </source>
</evidence>
<dbReference type="Proteomes" id="UP000177026">
    <property type="component" value="Unassembled WGS sequence"/>
</dbReference>
<reference evidence="1 2" key="1">
    <citation type="journal article" date="2016" name="Nat. Commun.">
        <title>Thousands of microbial genomes shed light on interconnected biogeochemical processes in an aquifer system.</title>
        <authorList>
            <person name="Anantharaman K."/>
            <person name="Brown C.T."/>
            <person name="Hug L.A."/>
            <person name="Sharon I."/>
            <person name="Castelle C.J."/>
            <person name="Probst A.J."/>
            <person name="Thomas B.C."/>
            <person name="Singh A."/>
            <person name="Wilkins M.J."/>
            <person name="Karaoz U."/>
            <person name="Brodie E.L."/>
            <person name="Williams K.H."/>
            <person name="Hubbard S.S."/>
            <person name="Banfield J.F."/>
        </authorList>
    </citation>
    <scope>NUCLEOTIDE SEQUENCE [LARGE SCALE GENOMIC DNA]</scope>
</reference>
<name>A0A1F7GQ35_9BACT</name>
<dbReference type="AlphaFoldDB" id="A0A1F7GQ35"/>